<keyword evidence="2" id="KW-1185">Reference proteome</keyword>
<accession>A0A9K3D6R2</accession>
<reference evidence="1 2" key="1">
    <citation type="journal article" date="2018" name="PLoS ONE">
        <title>The draft genome of Kipferlia bialata reveals reductive genome evolution in fornicate parasites.</title>
        <authorList>
            <person name="Tanifuji G."/>
            <person name="Takabayashi S."/>
            <person name="Kume K."/>
            <person name="Takagi M."/>
            <person name="Nakayama T."/>
            <person name="Kamikawa R."/>
            <person name="Inagaki Y."/>
            <person name="Hashimoto T."/>
        </authorList>
    </citation>
    <scope>NUCLEOTIDE SEQUENCE [LARGE SCALE GENOMIC DNA]</scope>
    <source>
        <strain evidence="1">NY0173</strain>
    </source>
</reference>
<evidence type="ECO:0000313" key="1">
    <source>
        <dbReference type="EMBL" id="GIQ89926.1"/>
    </source>
</evidence>
<organism evidence="1 2">
    <name type="scientific">Kipferlia bialata</name>
    <dbReference type="NCBI Taxonomy" id="797122"/>
    <lineage>
        <taxon>Eukaryota</taxon>
        <taxon>Metamonada</taxon>
        <taxon>Carpediemonas-like organisms</taxon>
        <taxon>Kipferlia</taxon>
    </lineage>
</organism>
<proteinExistence type="predicted"/>
<name>A0A9K3D6R2_9EUKA</name>
<feature type="non-terminal residue" evidence="1">
    <location>
        <position position="1"/>
    </location>
</feature>
<protein>
    <submittedName>
        <fullName evidence="1">Uncharacterized protein</fullName>
    </submittedName>
</protein>
<gene>
    <name evidence="1" type="ORF">KIPB_012542</name>
</gene>
<comment type="caution">
    <text evidence="1">The sequence shown here is derived from an EMBL/GenBank/DDBJ whole genome shotgun (WGS) entry which is preliminary data.</text>
</comment>
<sequence length="226" mass="23814">MAYMDGTVVIVTNMDKGYYIHAYTWDTKDPGNPFVTPYSPYPVIGAHANAVDISGGYIAVATLDDPTESVAYTVSLHCIEGHGIGTLAKRDVTQNTATPVVPVPVTVAVDVVIEGEGEEQTEIVRVVTGSGGDDDTPNQIAISTLDATGYLHFTASVYPPDEKWEGYSDQDVFGSSVDMVNGELAVLVSLGPDSPVGTGAVYVYTAPTGTDTEWEYKADGVTHTGG</sequence>
<dbReference type="EMBL" id="BDIP01005581">
    <property type="protein sequence ID" value="GIQ89926.1"/>
    <property type="molecule type" value="Genomic_DNA"/>
</dbReference>
<evidence type="ECO:0000313" key="2">
    <source>
        <dbReference type="Proteomes" id="UP000265618"/>
    </source>
</evidence>
<dbReference type="AlphaFoldDB" id="A0A9K3D6R2"/>
<dbReference type="Proteomes" id="UP000265618">
    <property type="component" value="Unassembled WGS sequence"/>
</dbReference>